<dbReference type="EMBL" id="JBHLUD010000002">
    <property type="protein sequence ID" value="MFC0541716.1"/>
    <property type="molecule type" value="Genomic_DNA"/>
</dbReference>
<dbReference type="SMART" id="SM00028">
    <property type="entry name" value="TPR"/>
    <property type="match status" value="6"/>
</dbReference>
<sequence length="793" mass="86393">MPEAAEPGAGDTWSSLSGSAGDVVQARDISGGVHFHQAGQRAAQVPRQLPVDVRGFVNRVVELERLDGWLSDDGDMATVAVIAGTAGVGKTALAVRWAHRAKDRFPDGQLYVNLRGYDPGTPLTADDALGHCLRGLDVPVDRIPVDVQAKAGLYRSLVADKRILVVLDNAATVGQVRPLLPGTAGCLVLVTSRSRLPGLMAREGARRIAVEMLSDTESVALLREVTADYRAADDAGELAELARLCARLPLALRVAAERAASRPGMPLGELIQDLRDESSLWDALSTEDDDEADAVRAVFAWSYRALSPDAARAFRLLGLHPGAEFSRDAAAALTGTAVRQVRRLLDTLVGAHLLEDMGSGRYQFHDLMRAYAADQAHQDEPPGEQRAALDRVLQWYLRTSAAAVDAIRGGGRAIPLPLDSFSDEIPQMTFTDHRDAAQWYERERANLMTAVRTAAASGLDRAAWQIPAVLMEISGMRDPLGDWLEIDLIALDAARRCGDRRGEAVIHWNLGVRHRLGKHSMRAVEHYEAARDLFDGLGDRLGVANALNGLAITHMRDWRLQEARAEYERGLAIAREEEAPLLAAILLGNLGCVQRDLGHLAEAERHLQQAIAEYRELGEDTEEAFSLSYVAEVLIEQGKPAQARDSLHRALAHAEAHDNTLLEGLVLLQQGRLELAEGSPESALTSSHSAAVLLRQFGYDGTEAEALHVTGVAYRQLGRLDDAANFFRRSAEIQRRLGDRWQLAVALDSLATTLSLLGKPDQARLAWLEARSLVADVDGARAAQFRTRLDHRL</sequence>
<dbReference type="RefSeq" id="WP_273942250.1">
    <property type="nucleotide sequence ID" value="NZ_CP097263.1"/>
</dbReference>
<dbReference type="SUPFAM" id="SSF48452">
    <property type="entry name" value="TPR-like"/>
    <property type="match status" value="2"/>
</dbReference>
<dbReference type="Gene3D" id="1.25.40.10">
    <property type="entry name" value="Tetratricopeptide repeat domain"/>
    <property type="match status" value="2"/>
</dbReference>
<evidence type="ECO:0000313" key="4">
    <source>
        <dbReference type="Proteomes" id="UP001589810"/>
    </source>
</evidence>
<proteinExistence type="predicted"/>
<protein>
    <submittedName>
        <fullName evidence="3">Tetratricopeptide repeat protein</fullName>
    </submittedName>
</protein>
<dbReference type="Pfam" id="PF00931">
    <property type="entry name" value="NB-ARC"/>
    <property type="match status" value="1"/>
</dbReference>
<feature type="domain" description="NB-ARC" evidence="2">
    <location>
        <begin position="63"/>
        <end position="226"/>
    </location>
</feature>
<dbReference type="Pfam" id="PF13424">
    <property type="entry name" value="TPR_12"/>
    <property type="match status" value="2"/>
</dbReference>
<keyword evidence="4" id="KW-1185">Reference proteome</keyword>
<comment type="caution">
    <text evidence="3">The sequence shown here is derived from an EMBL/GenBank/DDBJ whole genome shotgun (WGS) entry which is preliminary data.</text>
</comment>
<dbReference type="InterPro" id="IPR011990">
    <property type="entry name" value="TPR-like_helical_dom_sf"/>
</dbReference>
<dbReference type="PROSITE" id="PS50005">
    <property type="entry name" value="TPR"/>
    <property type="match status" value="1"/>
</dbReference>
<dbReference type="PRINTS" id="PR00364">
    <property type="entry name" value="DISEASERSIST"/>
</dbReference>
<gene>
    <name evidence="3" type="ORF">ACFFH7_09500</name>
</gene>
<evidence type="ECO:0000259" key="2">
    <source>
        <dbReference type="Pfam" id="PF00931"/>
    </source>
</evidence>
<dbReference type="InterPro" id="IPR002182">
    <property type="entry name" value="NB-ARC"/>
</dbReference>
<keyword evidence="1" id="KW-0802">TPR repeat</keyword>
<evidence type="ECO:0000256" key="1">
    <source>
        <dbReference type="PROSITE-ProRule" id="PRU00339"/>
    </source>
</evidence>
<dbReference type="Proteomes" id="UP001589810">
    <property type="component" value="Unassembled WGS sequence"/>
</dbReference>
<dbReference type="PANTHER" id="PTHR47691:SF3">
    <property type="entry name" value="HTH-TYPE TRANSCRIPTIONAL REGULATOR RV0890C-RELATED"/>
    <property type="match status" value="1"/>
</dbReference>
<reference evidence="3 4" key="1">
    <citation type="submission" date="2024-09" db="EMBL/GenBank/DDBJ databases">
        <authorList>
            <person name="Sun Q."/>
            <person name="Mori K."/>
        </authorList>
    </citation>
    <scope>NUCLEOTIDE SEQUENCE [LARGE SCALE GENOMIC DNA]</scope>
    <source>
        <strain evidence="3 4">TBRC 1432</strain>
    </source>
</reference>
<evidence type="ECO:0000313" key="3">
    <source>
        <dbReference type="EMBL" id="MFC0541716.1"/>
    </source>
</evidence>
<organism evidence="3 4">
    <name type="scientific">Kutzneria chonburiensis</name>
    <dbReference type="NCBI Taxonomy" id="1483604"/>
    <lineage>
        <taxon>Bacteria</taxon>
        <taxon>Bacillati</taxon>
        <taxon>Actinomycetota</taxon>
        <taxon>Actinomycetes</taxon>
        <taxon>Pseudonocardiales</taxon>
        <taxon>Pseudonocardiaceae</taxon>
        <taxon>Kutzneria</taxon>
    </lineage>
</organism>
<name>A0ABV6MN57_9PSEU</name>
<dbReference type="Gene3D" id="3.40.50.300">
    <property type="entry name" value="P-loop containing nucleotide triphosphate hydrolases"/>
    <property type="match status" value="1"/>
</dbReference>
<dbReference type="PANTHER" id="PTHR47691">
    <property type="entry name" value="REGULATOR-RELATED"/>
    <property type="match status" value="1"/>
</dbReference>
<dbReference type="InterPro" id="IPR027417">
    <property type="entry name" value="P-loop_NTPase"/>
</dbReference>
<feature type="repeat" description="TPR" evidence="1">
    <location>
        <begin position="704"/>
        <end position="737"/>
    </location>
</feature>
<dbReference type="SUPFAM" id="SSF52540">
    <property type="entry name" value="P-loop containing nucleoside triphosphate hydrolases"/>
    <property type="match status" value="1"/>
</dbReference>
<accession>A0ABV6MN57</accession>
<dbReference type="InterPro" id="IPR019734">
    <property type="entry name" value="TPR_rpt"/>
</dbReference>